<feature type="region of interest" description="Disordered" evidence="1">
    <location>
        <begin position="520"/>
        <end position="550"/>
    </location>
</feature>
<dbReference type="RefSeq" id="WP_203835830.1">
    <property type="nucleotide sequence ID" value="NZ_BAAATV010000003.1"/>
</dbReference>
<gene>
    <name evidence="2" type="ORF">Ahu01nite_016740</name>
</gene>
<dbReference type="EMBL" id="BOMN01000021">
    <property type="protein sequence ID" value="GIE18572.1"/>
    <property type="molecule type" value="Genomic_DNA"/>
</dbReference>
<sequence>MANPRQLLHDRMSASLGGRSDDELTALLRAAPAGAVGVGGGSSVVTVDGVPVFAKQIPITARELAHPHSTANLFDLPVHCQYGMYRLAGPGFGAWRELAATTIVSDAVLAGDTPSFPLLYHWRVLPGRPPVAPEHHDIDAVVTQFGGSPAVRTRFEELAAAVSSLVLFLEHLPGPISERLTAQPETIERQLFEIVAFLRSRDLLHLDGHFGNMRADADRLYLVDFGLATSSTFDLSAAERDFVTRNLGHDSDYAAMRLVNWLVTTVCGVIGSLTARNTYVRRCATGDIPQDVPPAVAAILARHAPAAARMNDFCWRLHDGDIHAQYPAPVTADDVDLAVRLAVGVLRDAPPQGWGRKAGPLDWDCWETAEHLANDLFYYAAQLGPQSPPLDTHVPFALSRDRPDAPATFLSADRAAGPAGLLQVLETCGALLVAMVRTTPPQVRAHHAAGVSDPEGFAALGLQETLVHMHDLAKGLGLAWAPPADLCSRLLARLFPEAPGGADPWLTLLWATGRGSLEGHPRLTTWRSDSTPRFSSTSDRSSAGSAETPA</sequence>
<protein>
    <recommendedName>
        <fullName evidence="4">Serine/threonine protein phosphatase</fullName>
    </recommendedName>
</protein>
<dbReference type="Proteomes" id="UP000603200">
    <property type="component" value="Unassembled WGS sequence"/>
</dbReference>
<evidence type="ECO:0000256" key="1">
    <source>
        <dbReference type="SAM" id="MobiDB-lite"/>
    </source>
</evidence>
<comment type="caution">
    <text evidence="2">The sequence shown here is derived from an EMBL/GenBank/DDBJ whole genome shotgun (WGS) entry which is preliminary data.</text>
</comment>
<name>A0ABQ3ZJ42_9ACTN</name>
<keyword evidence="3" id="KW-1185">Reference proteome</keyword>
<dbReference type="InterPro" id="IPR011009">
    <property type="entry name" value="Kinase-like_dom_sf"/>
</dbReference>
<proteinExistence type="predicted"/>
<dbReference type="SUPFAM" id="SSF56112">
    <property type="entry name" value="Protein kinase-like (PK-like)"/>
    <property type="match status" value="1"/>
</dbReference>
<evidence type="ECO:0000313" key="3">
    <source>
        <dbReference type="Proteomes" id="UP000603200"/>
    </source>
</evidence>
<reference evidence="2 3" key="1">
    <citation type="submission" date="2021-01" db="EMBL/GenBank/DDBJ databases">
        <title>Whole genome shotgun sequence of Actinoplanes humidus NBRC 14915.</title>
        <authorList>
            <person name="Komaki H."/>
            <person name="Tamura T."/>
        </authorList>
    </citation>
    <scope>NUCLEOTIDE SEQUENCE [LARGE SCALE GENOMIC DNA]</scope>
    <source>
        <strain evidence="2 3">NBRC 14915</strain>
    </source>
</reference>
<evidence type="ECO:0000313" key="2">
    <source>
        <dbReference type="EMBL" id="GIE18572.1"/>
    </source>
</evidence>
<feature type="compositionally biased region" description="Low complexity" evidence="1">
    <location>
        <begin position="528"/>
        <end position="550"/>
    </location>
</feature>
<organism evidence="2 3">
    <name type="scientific">Winogradskya humida</name>
    <dbReference type="NCBI Taxonomy" id="113566"/>
    <lineage>
        <taxon>Bacteria</taxon>
        <taxon>Bacillati</taxon>
        <taxon>Actinomycetota</taxon>
        <taxon>Actinomycetes</taxon>
        <taxon>Micromonosporales</taxon>
        <taxon>Micromonosporaceae</taxon>
        <taxon>Winogradskya</taxon>
    </lineage>
</organism>
<accession>A0ABQ3ZJ42</accession>
<evidence type="ECO:0008006" key="4">
    <source>
        <dbReference type="Google" id="ProtNLM"/>
    </source>
</evidence>